<reference evidence="1" key="1">
    <citation type="submission" date="2018-07" db="EMBL/GenBank/DDBJ databases">
        <authorList>
            <consortium name="Genoscope - CEA"/>
            <person name="William W."/>
        </authorList>
    </citation>
    <scope>NUCLEOTIDE SEQUENCE</scope>
    <source>
        <strain evidence="1">IK1</strain>
    </source>
</reference>
<proteinExistence type="predicted"/>
<gene>
    <name evidence="1" type="ORF">TRIP_B200252</name>
</gene>
<dbReference type="EMBL" id="UPXX01000013">
    <property type="protein sequence ID" value="VBB42112.1"/>
    <property type="molecule type" value="Genomic_DNA"/>
</dbReference>
<evidence type="ECO:0000313" key="1">
    <source>
        <dbReference type="EMBL" id="VBB42112.1"/>
    </source>
</evidence>
<protein>
    <submittedName>
        <fullName evidence="1">Uncharacterized protein</fullName>
    </submittedName>
</protein>
<sequence length="80" mass="9567">MDRLFYMLFFRGFTPRESLLLVEDVAHIVSRRNEITPQLIKIDLEKRGWHKADVDPLTLELIIEFLESHSEYEARRLATH</sequence>
<dbReference type="AlphaFoldDB" id="A0A653A384"/>
<organism evidence="1">
    <name type="scientific">Uncultured Desulfatiglans sp</name>
    <dbReference type="NCBI Taxonomy" id="1748965"/>
    <lineage>
        <taxon>Bacteria</taxon>
        <taxon>Pseudomonadati</taxon>
        <taxon>Thermodesulfobacteriota</taxon>
        <taxon>Desulfobacteria</taxon>
        <taxon>Desulfatiglandales</taxon>
        <taxon>Desulfatiglandaceae</taxon>
        <taxon>Desulfatiglans</taxon>
        <taxon>environmental samples</taxon>
    </lineage>
</organism>
<name>A0A653A384_UNCDX</name>
<accession>A0A653A384</accession>